<evidence type="ECO:0000313" key="1">
    <source>
        <dbReference type="EMBL" id="KDP45850.1"/>
    </source>
</evidence>
<name>A0A067LM37_JATCU</name>
<evidence type="ECO:0000313" key="2">
    <source>
        <dbReference type="Proteomes" id="UP000027138"/>
    </source>
</evidence>
<reference evidence="1 2" key="1">
    <citation type="journal article" date="2014" name="PLoS ONE">
        <title>Global Analysis of Gene Expression Profiles in Physic Nut (Jatropha curcas L.) Seedlings Exposed to Salt Stress.</title>
        <authorList>
            <person name="Zhang L."/>
            <person name="Zhang C."/>
            <person name="Wu P."/>
            <person name="Chen Y."/>
            <person name="Li M."/>
            <person name="Jiang H."/>
            <person name="Wu G."/>
        </authorList>
    </citation>
    <scope>NUCLEOTIDE SEQUENCE [LARGE SCALE GENOMIC DNA]</scope>
    <source>
        <strain evidence="2">cv. GZQX0401</strain>
        <tissue evidence="1">Young leaves</tissue>
    </source>
</reference>
<keyword evidence="2" id="KW-1185">Reference proteome</keyword>
<sequence length="324" mass="37091">MTPKLGLIGYEDTFEARFDRPERLKCPGQLRNTPSLTGKRVQTASQYTITVRYTFPDTVLKENLPGGVTFFIVFIPQHLKQLSSMAFRNQVSSFVQSLPDNLWEIYPLNQLAWLRYFKDLKPDTSFLSWLVGHFNPNAMIFHFDDSEVTPTYEEMCAIMGHHPVQDETPALPPGPRYDPAEIATLCPIYLPDGIDPNRGLPLEPFLNRVLSMDSDHSWVWACCFLLLNVYAMKNRQPGIGDFRLLYRRTVFMMIMGETMCWVRDIALHVTNFNIHHRGCPMLLQAWALDKLSLIPPVPARSIPTYGLLIFGLVPEDSLTLEITP</sequence>
<gene>
    <name evidence="1" type="ORF">JCGZ_15294</name>
</gene>
<evidence type="ECO:0008006" key="3">
    <source>
        <dbReference type="Google" id="ProtNLM"/>
    </source>
</evidence>
<dbReference type="Proteomes" id="UP000027138">
    <property type="component" value="Unassembled WGS sequence"/>
</dbReference>
<proteinExistence type="predicted"/>
<dbReference type="EMBL" id="KK914226">
    <property type="protein sequence ID" value="KDP45850.1"/>
    <property type="molecule type" value="Genomic_DNA"/>
</dbReference>
<accession>A0A067LM37</accession>
<dbReference type="AlphaFoldDB" id="A0A067LM37"/>
<protein>
    <recommendedName>
        <fullName evidence="3">Aminotransferase-like plant mobile domain-containing protein</fullName>
    </recommendedName>
</protein>
<organism evidence="1 2">
    <name type="scientific">Jatropha curcas</name>
    <name type="common">Barbados nut</name>
    <dbReference type="NCBI Taxonomy" id="180498"/>
    <lineage>
        <taxon>Eukaryota</taxon>
        <taxon>Viridiplantae</taxon>
        <taxon>Streptophyta</taxon>
        <taxon>Embryophyta</taxon>
        <taxon>Tracheophyta</taxon>
        <taxon>Spermatophyta</taxon>
        <taxon>Magnoliopsida</taxon>
        <taxon>eudicotyledons</taxon>
        <taxon>Gunneridae</taxon>
        <taxon>Pentapetalae</taxon>
        <taxon>rosids</taxon>
        <taxon>fabids</taxon>
        <taxon>Malpighiales</taxon>
        <taxon>Euphorbiaceae</taxon>
        <taxon>Crotonoideae</taxon>
        <taxon>Jatropheae</taxon>
        <taxon>Jatropha</taxon>
    </lineage>
</organism>